<gene>
    <name evidence="2" type="ORF">PFISCL1PPCAC_28261</name>
</gene>
<accession>A0AAV5WYL2</accession>
<keyword evidence="3" id="KW-1185">Reference proteome</keyword>
<feature type="non-terminal residue" evidence="2">
    <location>
        <position position="1"/>
    </location>
</feature>
<keyword evidence="1" id="KW-1133">Transmembrane helix</keyword>
<dbReference type="Proteomes" id="UP001432322">
    <property type="component" value="Unassembled WGS sequence"/>
</dbReference>
<comment type="caution">
    <text evidence="2">The sequence shown here is derived from an EMBL/GenBank/DDBJ whole genome shotgun (WGS) entry which is preliminary data.</text>
</comment>
<organism evidence="2 3">
    <name type="scientific">Pristionchus fissidentatus</name>
    <dbReference type="NCBI Taxonomy" id="1538716"/>
    <lineage>
        <taxon>Eukaryota</taxon>
        <taxon>Metazoa</taxon>
        <taxon>Ecdysozoa</taxon>
        <taxon>Nematoda</taxon>
        <taxon>Chromadorea</taxon>
        <taxon>Rhabditida</taxon>
        <taxon>Rhabditina</taxon>
        <taxon>Diplogasteromorpha</taxon>
        <taxon>Diplogasteroidea</taxon>
        <taxon>Neodiplogasteridae</taxon>
        <taxon>Pristionchus</taxon>
    </lineage>
</organism>
<sequence length="180" mass="20168">TEELKFSCEENADVDIVKELIDYRPPPHCKNDSPLGVLHERVEHISSCHCQRQFQICGLETRSGKGTMTISTENSTHTQTRAFNAHHYDTEAIDGPAYVVGLTCIAPTNNRLCKRLVASAESKRSFKSRIGRTLARVDDTSLFIGSFTTIIIVVAAAGLWLWYRSLFDYANAQKRIGYGE</sequence>
<proteinExistence type="predicted"/>
<feature type="transmembrane region" description="Helical" evidence="1">
    <location>
        <begin position="142"/>
        <end position="163"/>
    </location>
</feature>
<evidence type="ECO:0000313" key="3">
    <source>
        <dbReference type="Proteomes" id="UP001432322"/>
    </source>
</evidence>
<keyword evidence="1" id="KW-0472">Membrane</keyword>
<dbReference type="AlphaFoldDB" id="A0AAV5WYL2"/>
<evidence type="ECO:0000256" key="1">
    <source>
        <dbReference type="SAM" id="Phobius"/>
    </source>
</evidence>
<name>A0AAV5WYL2_9BILA</name>
<reference evidence="2" key="1">
    <citation type="submission" date="2023-10" db="EMBL/GenBank/DDBJ databases">
        <title>Genome assembly of Pristionchus species.</title>
        <authorList>
            <person name="Yoshida K."/>
            <person name="Sommer R.J."/>
        </authorList>
    </citation>
    <scope>NUCLEOTIDE SEQUENCE</scope>
    <source>
        <strain evidence="2">RS5133</strain>
    </source>
</reference>
<keyword evidence="1" id="KW-0812">Transmembrane</keyword>
<feature type="non-terminal residue" evidence="2">
    <location>
        <position position="180"/>
    </location>
</feature>
<protein>
    <submittedName>
        <fullName evidence="2">Uncharacterized protein</fullName>
    </submittedName>
</protein>
<dbReference type="EMBL" id="BTSY01000007">
    <property type="protein sequence ID" value="GMT36964.1"/>
    <property type="molecule type" value="Genomic_DNA"/>
</dbReference>
<evidence type="ECO:0000313" key="2">
    <source>
        <dbReference type="EMBL" id="GMT36964.1"/>
    </source>
</evidence>